<dbReference type="InterPro" id="IPR001478">
    <property type="entry name" value="PDZ"/>
</dbReference>
<evidence type="ECO:0000313" key="5">
    <source>
        <dbReference type="EMBL" id="HEC78000.1"/>
    </source>
</evidence>
<dbReference type="PANTHER" id="PTHR22939">
    <property type="entry name" value="SERINE PROTEASE FAMILY S1C HTRA-RELATED"/>
    <property type="match status" value="1"/>
</dbReference>
<evidence type="ECO:0000256" key="1">
    <source>
        <dbReference type="ARBA" id="ARBA00010541"/>
    </source>
</evidence>
<dbReference type="AlphaFoldDB" id="A0A9C9EL73"/>
<evidence type="ECO:0000256" key="2">
    <source>
        <dbReference type="ARBA" id="ARBA00022670"/>
    </source>
</evidence>
<dbReference type="InterPro" id="IPR036034">
    <property type="entry name" value="PDZ_sf"/>
</dbReference>
<dbReference type="Proteomes" id="UP000885826">
    <property type="component" value="Unassembled WGS sequence"/>
</dbReference>
<dbReference type="SMART" id="SM00228">
    <property type="entry name" value="PDZ"/>
    <property type="match status" value="4"/>
</dbReference>
<dbReference type="PRINTS" id="PR00834">
    <property type="entry name" value="PROTEASES2C"/>
</dbReference>
<dbReference type="Pfam" id="PF00595">
    <property type="entry name" value="PDZ"/>
    <property type="match status" value="1"/>
</dbReference>
<protein>
    <submittedName>
        <fullName evidence="5">PDZ domain-containing protein</fullName>
    </submittedName>
</protein>
<dbReference type="Gene3D" id="2.40.10.120">
    <property type="match status" value="1"/>
</dbReference>
<organism evidence="5 6">
    <name type="scientific">candidate division WOR-3 bacterium</name>
    <dbReference type="NCBI Taxonomy" id="2052148"/>
    <lineage>
        <taxon>Bacteria</taxon>
        <taxon>Bacteria division WOR-3</taxon>
    </lineage>
</organism>
<feature type="domain" description="PDZ" evidence="4">
    <location>
        <begin position="359"/>
        <end position="423"/>
    </location>
</feature>
<comment type="similarity">
    <text evidence="1">Belongs to the peptidase S1C family.</text>
</comment>
<dbReference type="GO" id="GO:0006508">
    <property type="term" value="P:proteolysis"/>
    <property type="evidence" value="ECO:0007669"/>
    <property type="project" value="UniProtKB-KW"/>
</dbReference>
<dbReference type="GO" id="GO:0004252">
    <property type="term" value="F:serine-type endopeptidase activity"/>
    <property type="evidence" value="ECO:0007669"/>
    <property type="project" value="InterPro"/>
</dbReference>
<dbReference type="SUPFAM" id="SSF50156">
    <property type="entry name" value="PDZ domain-like"/>
    <property type="match status" value="4"/>
</dbReference>
<name>A0A9C9EL73_UNCW3</name>
<evidence type="ECO:0000256" key="3">
    <source>
        <dbReference type="ARBA" id="ARBA00022801"/>
    </source>
</evidence>
<keyword evidence="3" id="KW-0378">Hydrolase</keyword>
<feature type="domain" description="PDZ" evidence="4">
    <location>
        <begin position="250"/>
        <end position="308"/>
    </location>
</feature>
<dbReference type="Gene3D" id="2.30.42.10">
    <property type="match status" value="4"/>
</dbReference>
<comment type="caution">
    <text evidence="5">The sequence shown here is derived from an EMBL/GenBank/DDBJ whole genome shotgun (WGS) entry which is preliminary data.</text>
</comment>
<dbReference type="Pfam" id="PF13365">
    <property type="entry name" value="Trypsin_2"/>
    <property type="match status" value="1"/>
</dbReference>
<proteinExistence type="inferred from homology"/>
<dbReference type="Pfam" id="PF13180">
    <property type="entry name" value="PDZ_2"/>
    <property type="match status" value="3"/>
</dbReference>
<evidence type="ECO:0000313" key="6">
    <source>
        <dbReference type="Proteomes" id="UP000885826"/>
    </source>
</evidence>
<feature type="domain" description="PDZ" evidence="4">
    <location>
        <begin position="460"/>
        <end position="558"/>
    </location>
</feature>
<gene>
    <name evidence="5" type="ORF">ENI34_02515</name>
</gene>
<reference evidence="5" key="1">
    <citation type="journal article" date="2020" name="mSystems">
        <title>Genome- and Community-Level Interaction Insights into Carbon Utilization and Element Cycling Functions of Hydrothermarchaeota in Hydrothermal Sediment.</title>
        <authorList>
            <person name="Zhou Z."/>
            <person name="Liu Y."/>
            <person name="Xu W."/>
            <person name="Pan J."/>
            <person name="Luo Z.H."/>
            <person name="Li M."/>
        </authorList>
    </citation>
    <scope>NUCLEOTIDE SEQUENCE</scope>
    <source>
        <strain evidence="5">HyVt-388</strain>
    </source>
</reference>
<dbReference type="EMBL" id="DRIG01000029">
    <property type="protein sequence ID" value="HEC78000.1"/>
    <property type="molecule type" value="Genomic_DNA"/>
</dbReference>
<keyword evidence="2" id="KW-0645">Protease</keyword>
<dbReference type="SUPFAM" id="SSF50494">
    <property type="entry name" value="Trypsin-like serine proteases"/>
    <property type="match status" value="1"/>
</dbReference>
<sequence>MREGFYFGGVVFFLIHLLLFFPTASAESVPAGPALEFTDDENAAEIAVAKIKPALVRLHVVTVYDDQGREVKYESVGSGVIITEEGHIITNHHVAGRAKRIVCTLANKEEIEAELVGTDPLADISVVKLLPNKKRKFPFAQFGDSDELKVGDRVFAMGSPLALSQSVTSGIVSNTELVIPEVFWPFRFTLEGEDVGSLVRWIGHDAAIYPGNSGGPLVNAEGDIVGINEISLGIGGAIPGNLAKKIASELIAHGRVRRSWFGFEVQPLLKHGNQKEGILISGVIDGSPAQDAGFSPGDVLVRFKGKDICVRFAEELPMFNQLLMDCPIGEPVEAVVIRNGAEITLHVTPREREYVLPKTVELKKWGITVRDVSLFIAKELKRDNQDGVLVTSVRPGGPCGEAKPAVIQGDIIVRVNDRSIRNVKELVELTEKITDITPMLVTFERKDERHLTVVEVGIKEVEAQGEELRKAWLGVAIQVLTKDIARSLGIEGCKGVRITQVFKKTPAERAGIKVGDIIVAVDGDSVSATNPADIDVFPVMIRRHKIGSRVVLTVLRDDKKFDLTVELGKSPVPPNEVKRYRDTNFELVVRDIAFMDRVEQKWDDKMKGVLVDEVSSGGWAALAHLAVGDLIVMMDNKTVADVESFRRIMSEVKEKKSRSVVLQVIRGIHSFFIEIEPNWEQGNR</sequence>
<evidence type="ECO:0000259" key="4">
    <source>
        <dbReference type="PROSITE" id="PS50106"/>
    </source>
</evidence>
<dbReference type="PROSITE" id="PS50106">
    <property type="entry name" value="PDZ"/>
    <property type="match status" value="3"/>
</dbReference>
<dbReference type="InterPro" id="IPR009003">
    <property type="entry name" value="Peptidase_S1_PA"/>
</dbReference>
<dbReference type="InterPro" id="IPR001940">
    <property type="entry name" value="Peptidase_S1C"/>
</dbReference>
<dbReference type="PANTHER" id="PTHR22939:SF129">
    <property type="entry name" value="SERINE PROTEASE HTRA2, MITOCHONDRIAL"/>
    <property type="match status" value="1"/>
</dbReference>
<accession>A0A9C9EL73</accession>